<keyword evidence="1" id="KW-0175">Coiled coil</keyword>
<protein>
    <submittedName>
        <fullName evidence="3">Uncharacterized protein</fullName>
    </submittedName>
</protein>
<proteinExistence type="predicted"/>
<dbReference type="AlphaFoldDB" id="A0AAD0TWZ3"/>
<accession>A0AAD0TWZ3</accession>
<keyword evidence="2" id="KW-1133">Transmembrane helix</keyword>
<reference evidence="3 4" key="1">
    <citation type="submission" date="2018-10" db="EMBL/GenBank/DDBJ databases">
        <title>Complete genome sequences of Arcobacter cryaerophilus strains ATCC 43158 and ATCC 49615.</title>
        <authorList>
            <person name="Miller W.G."/>
            <person name="Yee E."/>
            <person name="Bono J.L."/>
        </authorList>
    </citation>
    <scope>NUCLEOTIDE SEQUENCE [LARGE SCALE GENOMIC DNA]</scope>
    <source>
        <strain evidence="3 4">ATCC 43158</strain>
        <plasmid evidence="4">pacry43158</plasmid>
    </source>
</reference>
<dbReference type="EMBL" id="CP032824">
    <property type="protein sequence ID" value="AYJ81199.1"/>
    <property type="molecule type" value="Genomic_DNA"/>
</dbReference>
<evidence type="ECO:0000256" key="2">
    <source>
        <dbReference type="SAM" id="Phobius"/>
    </source>
</evidence>
<keyword evidence="3" id="KW-0614">Plasmid</keyword>
<sequence length="134" mass="15874">MKKAFSLMEIIISIVILSFVMISLIQIKMNNIFLVSKVNENSSLEEYALLSIDFNDNILDKNESIFLSDKYNFQNDDIKISLKEIEINIKDEKKESKNISSEFNVNIKSDLFYRKFEFKNSNLNKKIYQMNLYF</sequence>
<keyword evidence="2" id="KW-0472">Membrane</keyword>
<dbReference type="Proteomes" id="UP000273809">
    <property type="component" value="Plasmid pACRY43158"/>
</dbReference>
<keyword evidence="2" id="KW-0812">Transmembrane</keyword>
<organism evidence="3 4">
    <name type="scientific">Aliarcobacter cryaerophilus ATCC 43158</name>
    <dbReference type="NCBI Taxonomy" id="1032070"/>
    <lineage>
        <taxon>Bacteria</taxon>
        <taxon>Pseudomonadati</taxon>
        <taxon>Campylobacterota</taxon>
        <taxon>Epsilonproteobacteria</taxon>
        <taxon>Campylobacterales</taxon>
        <taxon>Arcobacteraceae</taxon>
        <taxon>Aliarcobacter</taxon>
    </lineage>
</organism>
<evidence type="ECO:0000313" key="3">
    <source>
        <dbReference type="EMBL" id="AYJ81199.1"/>
    </source>
</evidence>
<evidence type="ECO:0000313" key="4">
    <source>
        <dbReference type="Proteomes" id="UP000273809"/>
    </source>
</evidence>
<dbReference type="RefSeq" id="WP_066152261.1">
    <property type="nucleotide sequence ID" value="NZ_CP021073.1"/>
</dbReference>
<feature type="transmembrane region" description="Helical" evidence="2">
    <location>
        <begin position="6"/>
        <end position="27"/>
    </location>
</feature>
<dbReference type="KEGG" id="acre:ACRYA_a0074"/>
<dbReference type="GeneID" id="39475627"/>
<feature type="coiled-coil region" evidence="1">
    <location>
        <begin position="75"/>
        <end position="102"/>
    </location>
</feature>
<gene>
    <name evidence="3" type="ORF">ACRYA_a0074</name>
</gene>
<evidence type="ECO:0000256" key="1">
    <source>
        <dbReference type="SAM" id="Coils"/>
    </source>
</evidence>
<name>A0AAD0TWZ3_9BACT</name>
<geneLocation type="plasmid" evidence="4">
    <name>pacry43158</name>
</geneLocation>